<sequence length="41" mass="4648">MSSNLFSIVKIYGRKDIESIDRSTTDICIDTTKNITQLITI</sequence>
<evidence type="ECO:0000313" key="2">
    <source>
        <dbReference type="Proteomes" id="UP000019197"/>
    </source>
</evidence>
<proteinExistence type="predicted"/>
<dbReference type="Proteomes" id="UP000019197">
    <property type="component" value="Unassembled WGS sequence"/>
</dbReference>
<reference evidence="1 2" key="1">
    <citation type="submission" date="2013-11" db="EMBL/GenBank/DDBJ databases">
        <title>Draft genome sequence and annotation of the entomopathogenic bacterium, Xenorhabdus cabanillasi strain JM26.</title>
        <authorList>
            <person name="Gualtieri M."/>
            <person name="Ogier J.C."/>
            <person name="Pages S."/>
            <person name="Givaudan A."/>
            <person name="Gaudriault S."/>
        </authorList>
    </citation>
    <scope>NUCLEOTIDE SEQUENCE [LARGE SCALE GENOMIC DNA]</scope>
    <source>
        <strain evidence="1 2">JM26</strain>
    </source>
</reference>
<name>W1JCW3_9GAMM</name>
<gene>
    <name evidence="1" type="ORF">XCR1_970036</name>
</gene>
<dbReference type="EMBL" id="CBXE010000494">
    <property type="protein sequence ID" value="CDL87720.1"/>
    <property type="molecule type" value="Genomic_DNA"/>
</dbReference>
<evidence type="ECO:0000313" key="1">
    <source>
        <dbReference type="EMBL" id="CDL87720.1"/>
    </source>
</evidence>
<organism evidence="1 2">
    <name type="scientific">Xenorhabdus cabanillasii JM26</name>
    <dbReference type="NCBI Taxonomy" id="1427517"/>
    <lineage>
        <taxon>Bacteria</taxon>
        <taxon>Pseudomonadati</taxon>
        <taxon>Pseudomonadota</taxon>
        <taxon>Gammaproteobacteria</taxon>
        <taxon>Enterobacterales</taxon>
        <taxon>Morganellaceae</taxon>
        <taxon>Xenorhabdus</taxon>
    </lineage>
</organism>
<protein>
    <submittedName>
        <fullName evidence="1">Uncharacterized protein</fullName>
    </submittedName>
</protein>
<comment type="caution">
    <text evidence="1">The sequence shown here is derived from an EMBL/GenBank/DDBJ whole genome shotgun (WGS) entry which is preliminary data.</text>
</comment>
<accession>W1JCW3</accession>
<dbReference type="AlphaFoldDB" id="W1JCW3"/>